<feature type="region of interest" description="Disordered" evidence="1">
    <location>
        <begin position="121"/>
        <end position="150"/>
    </location>
</feature>
<dbReference type="PROSITE" id="PS50940">
    <property type="entry name" value="CHIT_BIND_II"/>
    <property type="match status" value="1"/>
</dbReference>
<dbReference type="GO" id="GO:0008061">
    <property type="term" value="F:chitin binding"/>
    <property type="evidence" value="ECO:0007669"/>
    <property type="project" value="InterPro"/>
</dbReference>
<dbReference type="GO" id="GO:0005576">
    <property type="term" value="C:extracellular region"/>
    <property type="evidence" value="ECO:0007669"/>
    <property type="project" value="InterPro"/>
</dbReference>
<sequence length="150" mass="16354">MISSALQFTLSLLALNLATRALAAPATPVVDHSTGRSGYVDDPTALCNGILPGAGSAVTYPLRGSCTRYLRCGILGDPVLHSCPIGLQYNRMSGQCDDPANVGCKEKRDLYRYDHRQHKNDTGFIVDGDEDQLHEETKTDGDQTHLRSRH</sequence>
<dbReference type="AlphaFoldDB" id="A0A1X2HC43"/>
<keyword evidence="2" id="KW-0732">Signal</keyword>
<dbReference type="Pfam" id="PF01607">
    <property type="entry name" value="CBM_14"/>
    <property type="match status" value="1"/>
</dbReference>
<accession>A0A1X2HC43</accession>
<dbReference type="EMBL" id="MCGN01000005">
    <property type="protein sequence ID" value="ORY96364.1"/>
    <property type="molecule type" value="Genomic_DNA"/>
</dbReference>
<evidence type="ECO:0000256" key="2">
    <source>
        <dbReference type="SAM" id="SignalP"/>
    </source>
</evidence>
<organism evidence="4 5">
    <name type="scientific">Syncephalastrum racemosum</name>
    <name type="common">Filamentous fungus</name>
    <dbReference type="NCBI Taxonomy" id="13706"/>
    <lineage>
        <taxon>Eukaryota</taxon>
        <taxon>Fungi</taxon>
        <taxon>Fungi incertae sedis</taxon>
        <taxon>Mucoromycota</taxon>
        <taxon>Mucoromycotina</taxon>
        <taxon>Mucoromycetes</taxon>
        <taxon>Mucorales</taxon>
        <taxon>Syncephalastraceae</taxon>
        <taxon>Syncephalastrum</taxon>
    </lineage>
</organism>
<dbReference type="SUPFAM" id="SSF57625">
    <property type="entry name" value="Invertebrate chitin-binding proteins"/>
    <property type="match status" value="1"/>
</dbReference>
<comment type="caution">
    <text evidence="4">The sequence shown here is derived from an EMBL/GenBank/DDBJ whole genome shotgun (WGS) entry which is preliminary data.</text>
</comment>
<evidence type="ECO:0000313" key="4">
    <source>
        <dbReference type="EMBL" id="ORY96364.1"/>
    </source>
</evidence>
<evidence type="ECO:0000313" key="5">
    <source>
        <dbReference type="Proteomes" id="UP000242180"/>
    </source>
</evidence>
<feature type="compositionally biased region" description="Basic and acidic residues" evidence="1">
    <location>
        <begin position="134"/>
        <end position="150"/>
    </location>
</feature>
<gene>
    <name evidence="4" type="ORF">BCR43DRAFT_547499</name>
</gene>
<dbReference type="SMART" id="SM00494">
    <property type="entry name" value="ChtBD2"/>
    <property type="match status" value="1"/>
</dbReference>
<dbReference type="Proteomes" id="UP000242180">
    <property type="component" value="Unassembled WGS sequence"/>
</dbReference>
<keyword evidence="5" id="KW-1185">Reference proteome</keyword>
<dbReference type="Gene3D" id="2.170.140.10">
    <property type="entry name" value="Chitin binding domain"/>
    <property type="match status" value="1"/>
</dbReference>
<dbReference type="InParanoid" id="A0A1X2HC43"/>
<reference evidence="4 5" key="1">
    <citation type="submission" date="2016-07" db="EMBL/GenBank/DDBJ databases">
        <title>Pervasive Adenine N6-methylation of Active Genes in Fungi.</title>
        <authorList>
            <consortium name="DOE Joint Genome Institute"/>
            <person name="Mondo S.J."/>
            <person name="Dannebaum R.O."/>
            <person name="Kuo R.C."/>
            <person name="Labutti K."/>
            <person name="Haridas S."/>
            <person name="Kuo A."/>
            <person name="Salamov A."/>
            <person name="Ahrendt S.R."/>
            <person name="Lipzen A."/>
            <person name="Sullivan W."/>
            <person name="Andreopoulos W.B."/>
            <person name="Clum A."/>
            <person name="Lindquist E."/>
            <person name="Daum C."/>
            <person name="Ramamoorthy G.K."/>
            <person name="Gryganskyi A."/>
            <person name="Culley D."/>
            <person name="Magnuson J.K."/>
            <person name="James T.Y."/>
            <person name="O'Malley M.A."/>
            <person name="Stajich J.E."/>
            <person name="Spatafora J.W."/>
            <person name="Visel A."/>
            <person name="Grigoriev I.V."/>
        </authorList>
    </citation>
    <scope>NUCLEOTIDE SEQUENCE [LARGE SCALE GENOMIC DNA]</scope>
    <source>
        <strain evidence="4 5">NRRL 2496</strain>
    </source>
</reference>
<evidence type="ECO:0000259" key="3">
    <source>
        <dbReference type="PROSITE" id="PS50940"/>
    </source>
</evidence>
<feature type="chain" id="PRO_5010862085" description="Chitin-binding type-2 domain-containing protein" evidence="2">
    <location>
        <begin position="24"/>
        <end position="150"/>
    </location>
</feature>
<feature type="signal peptide" evidence="2">
    <location>
        <begin position="1"/>
        <end position="23"/>
    </location>
</feature>
<name>A0A1X2HC43_SYNRA</name>
<proteinExistence type="predicted"/>
<evidence type="ECO:0000256" key="1">
    <source>
        <dbReference type="SAM" id="MobiDB-lite"/>
    </source>
</evidence>
<feature type="domain" description="Chitin-binding type-2" evidence="3">
    <location>
        <begin position="44"/>
        <end position="106"/>
    </location>
</feature>
<dbReference type="InterPro" id="IPR036508">
    <property type="entry name" value="Chitin-bd_dom_sf"/>
</dbReference>
<dbReference type="InterPro" id="IPR002557">
    <property type="entry name" value="Chitin-bd_dom"/>
</dbReference>
<protein>
    <recommendedName>
        <fullName evidence="3">Chitin-binding type-2 domain-containing protein</fullName>
    </recommendedName>
</protein>
<dbReference type="OrthoDB" id="6020543at2759"/>